<evidence type="ECO:0000313" key="7">
    <source>
        <dbReference type="EMBL" id="VFQ45967.1"/>
    </source>
</evidence>
<dbReference type="InterPro" id="IPR001387">
    <property type="entry name" value="Cro/C1-type_HTH"/>
</dbReference>
<dbReference type="InterPro" id="IPR036286">
    <property type="entry name" value="LexA/Signal_pep-like_sf"/>
</dbReference>
<accession>A0A4U8YR75</accession>
<gene>
    <name evidence="7" type="ORF">MSL71_36300</name>
</gene>
<dbReference type="PANTHER" id="PTHR40661:SF3">
    <property type="entry name" value="FELS-1 PROPHAGE TRANSCRIPTIONAL REGULATOR"/>
    <property type="match status" value="1"/>
</dbReference>
<feature type="compositionally biased region" description="Basic and acidic residues" evidence="4">
    <location>
        <begin position="72"/>
        <end position="84"/>
    </location>
</feature>
<evidence type="ECO:0000313" key="8">
    <source>
        <dbReference type="Proteomes" id="UP000507962"/>
    </source>
</evidence>
<evidence type="ECO:0000259" key="5">
    <source>
        <dbReference type="Pfam" id="PF00717"/>
    </source>
</evidence>
<dbReference type="PANTHER" id="PTHR40661">
    <property type="match status" value="1"/>
</dbReference>
<keyword evidence="3" id="KW-0804">Transcription</keyword>
<dbReference type="RefSeq" id="WP_180143135.1">
    <property type="nucleotide sequence ID" value="NZ_CAADHO010000007.1"/>
</dbReference>
<dbReference type="EMBL" id="CAADHO010000007">
    <property type="protein sequence ID" value="VFQ45967.1"/>
    <property type="molecule type" value="Genomic_DNA"/>
</dbReference>
<evidence type="ECO:0000259" key="6">
    <source>
        <dbReference type="Pfam" id="PF07022"/>
    </source>
</evidence>
<dbReference type="InterPro" id="IPR010982">
    <property type="entry name" value="Lambda_DNA-bd_dom_sf"/>
</dbReference>
<name>A0A4U8YR75_9BACT</name>
<evidence type="ECO:0000256" key="4">
    <source>
        <dbReference type="SAM" id="MobiDB-lite"/>
    </source>
</evidence>
<dbReference type="CDD" id="cd00093">
    <property type="entry name" value="HTH_XRE"/>
    <property type="match status" value="1"/>
</dbReference>
<dbReference type="SUPFAM" id="SSF51306">
    <property type="entry name" value="LexA/Signal peptidase"/>
    <property type="match status" value="1"/>
</dbReference>
<sequence length="256" mass="28635">MDSVKAIDRIMEATGLSSQRELADLLNVSVQSISNQKKKEGIPAPWLLTLCDSHDLNPKWIRDGVGPKYIGRDGKDGSACHQPEEESQQVKPPCVRQEGRIEEDENGELKVPVLEAPEVDHYDYIPMVEAQLSAGGGSFMASERIRDYYAFRKAFIANVATSVKKLILMRVSGESMEPEIRNGATVMIDLGRRHIKNNCIYALGLEDTIIIKELERIPGGRVRVISKNPQYPAYEADAKALRIIGQVIWGDRMYPI</sequence>
<dbReference type="CDD" id="cd06529">
    <property type="entry name" value="S24_LexA-like"/>
    <property type="match status" value="1"/>
</dbReference>
<feature type="domain" description="Bacteriophage CI repressor N-terminal" evidence="6">
    <location>
        <begin position="6"/>
        <end position="67"/>
    </location>
</feature>
<dbReference type="Proteomes" id="UP000507962">
    <property type="component" value="Unassembled WGS sequence"/>
</dbReference>
<dbReference type="GO" id="GO:0045892">
    <property type="term" value="P:negative regulation of DNA-templated transcription"/>
    <property type="evidence" value="ECO:0007669"/>
    <property type="project" value="InterPro"/>
</dbReference>
<dbReference type="Pfam" id="PF07022">
    <property type="entry name" value="Phage_CI_repr"/>
    <property type="match status" value="1"/>
</dbReference>
<evidence type="ECO:0000256" key="2">
    <source>
        <dbReference type="ARBA" id="ARBA00023125"/>
    </source>
</evidence>
<dbReference type="InterPro" id="IPR010744">
    <property type="entry name" value="Phage_CI_N"/>
</dbReference>
<dbReference type="InterPro" id="IPR015927">
    <property type="entry name" value="Peptidase_S24_S26A/B/C"/>
</dbReference>
<reference evidence="7 8" key="1">
    <citation type="submission" date="2019-03" db="EMBL/GenBank/DDBJ databases">
        <authorList>
            <person name="Nijsse B."/>
        </authorList>
    </citation>
    <scope>NUCLEOTIDE SEQUENCE [LARGE SCALE GENOMIC DNA]</scope>
    <source>
        <strain evidence="7">Desulfoluna butyratoxydans MSL71</strain>
    </source>
</reference>
<organism evidence="7 8">
    <name type="scientific">Desulfoluna butyratoxydans</name>
    <dbReference type="NCBI Taxonomy" id="231438"/>
    <lineage>
        <taxon>Bacteria</taxon>
        <taxon>Pseudomonadati</taxon>
        <taxon>Thermodesulfobacteriota</taxon>
        <taxon>Desulfobacteria</taxon>
        <taxon>Desulfobacterales</taxon>
        <taxon>Desulfolunaceae</taxon>
        <taxon>Desulfoluna</taxon>
    </lineage>
</organism>
<feature type="domain" description="Peptidase S24/S26A/S26B/S26C" evidence="5">
    <location>
        <begin position="126"/>
        <end position="248"/>
    </location>
</feature>
<evidence type="ECO:0000256" key="1">
    <source>
        <dbReference type="ARBA" id="ARBA00023015"/>
    </source>
</evidence>
<keyword evidence="1" id="KW-0805">Transcription regulation</keyword>
<dbReference type="SUPFAM" id="SSF47413">
    <property type="entry name" value="lambda repressor-like DNA-binding domains"/>
    <property type="match status" value="1"/>
</dbReference>
<protein>
    <submittedName>
        <fullName evidence="7">Bacteriophage ci repressor</fullName>
    </submittedName>
</protein>
<dbReference type="Gene3D" id="2.10.109.10">
    <property type="entry name" value="Umud Fragment, subunit A"/>
    <property type="match status" value="1"/>
</dbReference>
<keyword evidence="2" id="KW-0238">DNA-binding</keyword>
<dbReference type="Pfam" id="PF00717">
    <property type="entry name" value="Peptidase_S24"/>
    <property type="match status" value="1"/>
</dbReference>
<dbReference type="AlphaFoldDB" id="A0A4U8YR75"/>
<proteinExistence type="predicted"/>
<keyword evidence="8" id="KW-1185">Reference proteome</keyword>
<dbReference type="GO" id="GO:0003677">
    <property type="term" value="F:DNA binding"/>
    <property type="evidence" value="ECO:0007669"/>
    <property type="project" value="UniProtKB-KW"/>
</dbReference>
<dbReference type="Gene3D" id="1.10.260.40">
    <property type="entry name" value="lambda repressor-like DNA-binding domains"/>
    <property type="match status" value="1"/>
</dbReference>
<feature type="region of interest" description="Disordered" evidence="4">
    <location>
        <begin position="72"/>
        <end position="102"/>
    </location>
</feature>
<evidence type="ECO:0000256" key="3">
    <source>
        <dbReference type="ARBA" id="ARBA00023163"/>
    </source>
</evidence>
<dbReference type="InterPro" id="IPR039418">
    <property type="entry name" value="LexA-like"/>
</dbReference>